<keyword evidence="7" id="KW-1185">Reference proteome</keyword>
<protein>
    <submittedName>
        <fullName evidence="6">Uncharacterized protein</fullName>
    </submittedName>
</protein>
<feature type="domain" description="Carbohydrate kinase FGGY C-terminal" evidence="5">
    <location>
        <begin position="242"/>
        <end position="428"/>
    </location>
</feature>
<reference evidence="6 7" key="1">
    <citation type="submission" date="2019-08" db="EMBL/GenBank/DDBJ databases">
        <title>In-depth cultivation of the pig gut microbiome towards novel bacterial diversity and tailored functional studies.</title>
        <authorList>
            <person name="Wylensek D."/>
            <person name="Hitch T.C.A."/>
            <person name="Clavel T."/>
        </authorList>
    </citation>
    <scope>NUCLEOTIDE SEQUENCE [LARGE SCALE GENOMIC DNA]</scope>
    <source>
        <strain evidence="6 7">Oil+RF-744-GAM-WT-6</strain>
    </source>
</reference>
<evidence type="ECO:0000259" key="4">
    <source>
        <dbReference type="Pfam" id="PF00370"/>
    </source>
</evidence>
<dbReference type="GO" id="GO:0006071">
    <property type="term" value="P:glycerol metabolic process"/>
    <property type="evidence" value="ECO:0007669"/>
    <property type="project" value="TreeGrafter"/>
</dbReference>
<dbReference type="Proteomes" id="UP000461880">
    <property type="component" value="Unassembled WGS sequence"/>
</dbReference>
<comment type="caution">
    <text evidence="6">The sequence shown here is derived from an EMBL/GenBank/DDBJ whole genome shotgun (WGS) entry which is preliminary data.</text>
</comment>
<dbReference type="PANTHER" id="PTHR10196:SF67">
    <property type="entry name" value="SEDOHEPTULOKINASE"/>
    <property type="match status" value="1"/>
</dbReference>
<dbReference type="GO" id="GO:0005829">
    <property type="term" value="C:cytosol"/>
    <property type="evidence" value="ECO:0007669"/>
    <property type="project" value="TreeGrafter"/>
</dbReference>
<dbReference type="Gene3D" id="3.30.420.40">
    <property type="match status" value="2"/>
</dbReference>
<dbReference type="Pfam" id="PF02782">
    <property type="entry name" value="FGGY_C"/>
    <property type="match status" value="1"/>
</dbReference>
<dbReference type="PANTHER" id="PTHR10196">
    <property type="entry name" value="SUGAR KINASE"/>
    <property type="match status" value="1"/>
</dbReference>
<proteinExistence type="inferred from homology"/>
<dbReference type="Pfam" id="PF00370">
    <property type="entry name" value="FGGY_N"/>
    <property type="match status" value="1"/>
</dbReference>
<dbReference type="InterPro" id="IPR018484">
    <property type="entry name" value="FGGY_N"/>
</dbReference>
<keyword evidence="3" id="KW-0418">Kinase</keyword>
<evidence type="ECO:0000313" key="6">
    <source>
        <dbReference type="EMBL" id="MSS59043.1"/>
    </source>
</evidence>
<name>A0A7X2TGS4_9FIRM</name>
<dbReference type="EMBL" id="VUMN01000022">
    <property type="protein sequence ID" value="MSS59043.1"/>
    <property type="molecule type" value="Genomic_DNA"/>
</dbReference>
<organism evidence="6 7">
    <name type="scientific">Stecheria intestinalis</name>
    <dbReference type="NCBI Taxonomy" id="2606630"/>
    <lineage>
        <taxon>Bacteria</taxon>
        <taxon>Bacillati</taxon>
        <taxon>Bacillota</taxon>
        <taxon>Erysipelotrichia</taxon>
        <taxon>Erysipelotrichales</taxon>
        <taxon>Erysipelotrichaceae</taxon>
        <taxon>Stecheria</taxon>
    </lineage>
</organism>
<gene>
    <name evidence="6" type="ORF">FYJ51_09010</name>
</gene>
<sequence>MNYLGIDLGTSTISFILAEDSGDVLKQMTLPNTANISGRTNEYLQDPDVILSAVTSAIREVSEQFQIDGIGITGQMHGILYIDEDGNSCSNLYTWEDQRGNELYQEDLTYADLLKEKTGYSVSSGFGSLSLFYDTMHGTVPKQAKKICTIADFIEMKLGHLTSPQTHLSNAASLGLFDLRTSGFDFTAIEKAGMNSSLFPEVCSEKLIGCMNNGIPLSAAIGDNQASFFGSVNGHSSTLINIGTGSQISVLSDQIISHRLLDCRPYLNGNYLLVGASLCGGRAYKILRDFFQSVIRMAGAQVPENLYAFMDAQAGMYTDTELRVDSRFSGTRIDPSLRGSIQNISDRNLTAGSLSFATLNGICTELYEFYQSVPENLRANDVLIGSGNGIRNSSVEREIIRKIFSRKLVIPKCSEEAAYGAALMAMYNSGKHSMEEIRNMISYEAEQD</sequence>
<comment type="similarity">
    <text evidence="1">Belongs to the FGGY kinase family.</text>
</comment>
<dbReference type="InterPro" id="IPR043129">
    <property type="entry name" value="ATPase_NBD"/>
</dbReference>
<accession>A0A7X2TGS4</accession>
<evidence type="ECO:0000256" key="3">
    <source>
        <dbReference type="ARBA" id="ARBA00022777"/>
    </source>
</evidence>
<dbReference type="GO" id="GO:0050277">
    <property type="term" value="F:sedoheptulokinase activity"/>
    <property type="evidence" value="ECO:0007669"/>
    <property type="project" value="TreeGrafter"/>
</dbReference>
<feature type="domain" description="Carbohydrate kinase FGGY N-terminal" evidence="4">
    <location>
        <begin position="3"/>
        <end position="230"/>
    </location>
</feature>
<dbReference type="InterPro" id="IPR018485">
    <property type="entry name" value="FGGY_C"/>
</dbReference>
<dbReference type="CDD" id="cd07777">
    <property type="entry name" value="ASKHA_NBD_FGGY_SHK"/>
    <property type="match status" value="1"/>
</dbReference>
<dbReference type="AlphaFoldDB" id="A0A7X2TGS4"/>
<evidence type="ECO:0000313" key="7">
    <source>
        <dbReference type="Proteomes" id="UP000461880"/>
    </source>
</evidence>
<evidence type="ECO:0000259" key="5">
    <source>
        <dbReference type="Pfam" id="PF02782"/>
    </source>
</evidence>
<dbReference type="PIRSF" id="PIRSF000538">
    <property type="entry name" value="GlpK"/>
    <property type="match status" value="1"/>
</dbReference>
<evidence type="ECO:0000256" key="1">
    <source>
        <dbReference type="ARBA" id="ARBA00009156"/>
    </source>
</evidence>
<dbReference type="RefSeq" id="WP_154505126.1">
    <property type="nucleotide sequence ID" value="NZ_VUMN01000022.1"/>
</dbReference>
<keyword evidence="2" id="KW-0808">Transferase</keyword>
<evidence type="ECO:0000256" key="2">
    <source>
        <dbReference type="ARBA" id="ARBA00022679"/>
    </source>
</evidence>
<dbReference type="InterPro" id="IPR000577">
    <property type="entry name" value="Carb_kinase_FGGY"/>
</dbReference>
<dbReference type="SUPFAM" id="SSF53067">
    <property type="entry name" value="Actin-like ATPase domain"/>
    <property type="match status" value="2"/>
</dbReference>